<comment type="caution">
    <text evidence="1">The sequence shown here is derived from an EMBL/GenBank/DDBJ whole genome shotgun (WGS) entry which is preliminary data.</text>
</comment>
<dbReference type="STRING" id="1817863.A2Y62_04160"/>
<organism evidence="1 2">
    <name type="scientific">Candidatus Fischerbacteria bacterium RBG_13_37_8</name>
    <dbReference type="NCBI Taxonomy" id="1817863"/>
    <lineage>
        <taxon>Bacteria</taxon>
        <taxon>Candidatus Fischeribacteriota</taxon>
    </lineage>
</organism>
<accession>A0A1F5V682</accession>
<sequence>MPHEIKKLTNNQKGTAMALALLISAILLGLGLALVFMATMEQMTSNYVVKGSQAFYGADVEAAYLSVGRRVIGSFNEWDDVLFDANNPPAQFCQIGTPVAGNCADQIPLTYQDLRGPWCPGRILRIPPASTWNLTNPNANPFRLQCALNDTFCNCQLVFSNGSALPTRTTFYARNDLNDGTITQDNNGEIQLIAISEIASGMTTKSVIAYDLSAWMQEGLIYDIHQTSSVQKLTSQ</sequence>
<dbReference type="EMBL" id="MFGW01000228">
    <property type="protein sequence ID" value="OGF58915.1"/>
    <property type="molecule type" value="Genomic_DNA"/>
</dbReference>
<gene>
    <name evidence="1" type="ORF">A2Y62_04160</name>
</gene>
<name>A0A1F5V682_9BACT</name>
<dbReference type="AlphaFoldDB" id="A0A1F5V682"/>
<proteinExistence type="predicted"/>
<evidence type="ECO:0000313" key="1">
    <source>
        <dbReference type="EMBL" id="OGF58915.1"/>
    </source>
</evidence>
<evidence type="ECO:0008006" key="3">
    <source>
        <dbReference type="Google" id="ProtNLM"/>
    </source>
</evidence>
<dbReference type="Proteomes" id="UP000178943">
    <property type="component" value="Unassembled WGS sequence"/>
</dbReference>
<evidence type="ECO:0000313" key="2">
    <source>
        <dbReference type="Proteomes" id="UP000178943"/>
    </source>
</evidence>
<reference evidence="1 2" key="1">
    <citation type="journal article" date="2016" name="Nat. Commun.">
        <title>Thousands of microbial genomes shed light on interconnected biogeochemical processes in an aquifer system.</title>
        <authorList>
            <person name="Anantharaman K."/>
            <person name="Brown C.T."/>
            <person name="Hug L.A."/>
            <person name="Sharon I."/>
            <person name="Castelle C.J."/>
            <person name="Probst A.J."/>
            <person name="Thomas B.C."/>
            <person name="Singh A."/>
            <person name="Wilkins M.J."/>
            <person name="Karaoz U."/>
            <person name="Brodie E.L."/>
            <person name="Williams K.H."/>
            <person name="Hubbard S.S."/>
            <person name="Banfield J.F."/>
        </authorList>
    </citation>
    <scope>NUCLEOTIDE SEQUENCE [LARGE SCALE GENOMIC DNA]</scope>
</reference>
<protein>
    <recommendedName>
        <fullName evidence="3">Type 4 fimbrial biogenesis protein PilX N-terminal domain-containing protein</fullName>
    </recommendedName>
</protein>